<accession>A0ABQ6WV87</accession>
<evidence type="ECO:0000313" key="2">
    <source>
        <dbReference type="Proteomes" id="UP000325395"/>
    </source>
</evidence>
<evidence type="ECO:0000313" key="1">
    <source>
        <dbReference type="EMBL" id="KAE8421020.1"/>
    </source>
</evidence>
<organism evidence="1 2">
    <name type="scientific">Aspergillus pseudocaelatus</name>
    <dbReference type="NCBI Taxonomy" id="1825620"/>
    <lineage>
        <taxon>Eukaryota</taxon>
        <taxon>Fungi</taxon>
        <taxon>Dikarya</taxon>
        <taxon>Ascomycota</taxon>
        <taxon>Pezizomycotina</taxon>
        <taxon>Eurotiomycetes</taxon>
        <taxon>Eurotiomycetidae</taxon>
        <taxon>Eurotiales</taxon>
        <taxon>Aspergillaceae</taxon>
        <taxon>Aspergillus</taxon>
        <taxon>Aspergillus subgen. Circumdati</taxon>
    </lineage>
</organism>
<reference evidence="1 2" key="1">
    <citation type="submission" date="2019-04" db="EMBL/GenBank/DDBJ databases">
        <authorList>
            <consortium name="DOE Joint Genome Institute"/>
            <person name="Mondo S."/>
            <person name="Kjaerbolling I."/>
            <person name="Vesth T."/>
            <person name="Frisvad J.C."/>
            <person name="Nybo J.L."/>
            <person name="Theobald S."/>
            <person name="Kildgaard S."/>
            <person name="Isbrandt T."/>
            <person name="Kuo A."/>
            <person name="Sato A."/>
            <person name="Lyhne E.K."/>
            <person name="Kogle M.E."/>
            <person name="Wiebenga A."/>
            <person name="Kun R.S."/>
            <person name="Lubbers R.J."/>
            <person name="Makela M.R."/>
            <person name="Barry K."/>
            <person name="Chovatia M."/>
            <person name="Clum A."/>
            <person name="Daum C."/>
            <person name="Haridas S."/>
            <person name="He G."/>
            <person name="LaButti K."/>
            <person name="Lipzen A."/>
            <person name="Riley R."/>
            <person name="Salamov A."/>
            <person name="Simmons B.A."/>
            <person name="Magnuson J.K."/>
            <person name="Henrissat B."/>
            <person name="Mortensen U.H."/>
            <person name="Larsen T.O."/>
            <person name="Devries R.P."/>
            <person name="Grigoriev I.V."/>
            <person name="Machida M."/>
            <person name="Baker S.E."/>
            <person name="Andersen M.R."/>
            <person name="Cantor M.N."/>
            <person name="Hua S.X."/>
        </authorList>
    </citation>
    <scope>NUCLEOTIDE SEQUENCE [LARGE SCALE GENOMIC DNA]</scope>
    <source>
        <strain evidence="1 2">CBS 117616</strain>
    </source>
</reference>
<sequence length="131" mass="14705">MDDEICDFDCAGTVITFDDKEVKVQEQLTEVHDDRMGQQHVLALAENTKTAESHMDTITETHPTRGENEDVAHLEEKCCKHQQINKALQRGLQEINSSIIQVGNGDLSTRMQINALEMNPEISTINAQSIQ</sequence>
<name>A0ABQ6WV87_9EURO</name>
<protein>
    <submittedName>
        <fullName evidence="1">Uncharacterized protein</fullName>
    </submittedName>
</protein>
<keyword evidence="2" id="KW-1185">Reference proteome</keyword>
<dbReference type="EMBL" id="ML735704">
    <property type="protein sequence ID" value="KAE8421020.1"/>
    <property type="molecule type" value="Genomic_DNA"/>
</dbReference>
<dbReference type="Proteomes" id="UP000325395">
    <property type="component" value="Unassembled WGS sequence"/>
</dbReference>
<gene>
    <name evidence="1" type="ORF">BDV36DRAFT_292695</name>
</gene>
<proteinExistence type="predicted"/>